<dbReference type="eggNOG" id="ENOG5034BGS">
    <property type="taxonomic scope" value="Bacteria"/>
</dbReference>
<organism evidence="1 2">
    <name type="scientific">Selenomonas flueggei ATCC 43531</name>
    <dbReference type="NCBI Taxonomy" id="638302"/>
    <lineage>
        <taxon>Bacteria</taxon>
        <taxon>Bacillati</taxon>
        <taxon>Bacillota</taxon>
        <taxon>Negativicutes</taxon>
        <taxon>Selenomonadales</taxon>
        <taxon>Selenomonadaceae</taxon>
        <taxon>Selenomonas</taxon>
    </lineage>
</organism>
<dbReference type="HOGENOM" id="CLU_2901721_0_0_9"/>
<sequence length="62" mass="6849">MQTLVLSKGLRNIVKELRMEDVAYGNIAGGLALDFPKEIQTSAREGAKCEQVVYLDEIRPVA</sequence>
<evidence type="ECO:0000313" key="2">
    <source>
        <dbReference type="Proteomes" id="UP000005309"/>
    </source>
</evidence>
<dbReference type="EMBL" id="ACLA01000023">
    <property type="protein sequence ID" value="EEQ47984.1"/>
    <property type="molecule type" value="Genomic_DNA"/>
</dbReference>
<accession>C4V5A5</accession>
<reference evidence="1 2" key="1">
    <citation type="submission" date="2009-04" db="EMBL/GenBank/DDBJ databases">
        <authorList>
            <person name="Qin X."/>
            <person name="Bachman B."/>
            <person name="Battles P."/>
            <person name="Bell A."/>
            <person name="Bess C."/>
            <person name="Bickham C."/>
            <person name="Chaboub L."/>
            <person name="Chen D."/>
            <person name="Coyle M."/>
            <person name="Deiros D.R."/>
            <person name="Dinh H."/>
            <person name="Forbes L."/>
            <person name="Fowler G."/>
            <person name="Francisco L."/>
            <person name="Fu Q."/>
            <person name="Gubbala S."/>
            <person name="Hale W."/>
            <person name="Han Y."/>
            <person name="Hemphill L."/>
            <person name="Highlander S.K."/>
            <person name="Hirani K."/>
            <person name="Hogues M."/>
            <person name="Jackson L."/>
            <person name="Jakkamsetti A."/>
            <person name="Javaid M."/>
            <person name="Jiang H."/>
            <person name="Korchina V."/>
            <person name="Kovar C."/>
            <person name="Lara F."/>
            <person name="Lee S."/>
            <person name="Mata R."/>
            <person name="Mathew T."/>
            <person name="Moen C."/>
            <person name="Morales K."/>
            <person name="Munidasa M."/>
            <person name="Nazareth L."/>
            <person name="Ngo R."/>
            <person name="Nguyen L."/>
            <person name="Okwuonu G."/>
            <person name="Ongeri F."/>
            <person name="Patil S."/>
            <person name="Petrosino J."/>
            <person name="Pham C."/>
            <person name="Pham P."/>
            <person name="Pu L.-L."/>
            <person name="Puazo M."/>
            <person name="Raj R."/>
            <person name="Reid J."/>
            <person name="Rouhana J."/>
            <person name="Saada N."/>
            <person name="Shang Y."/>
            <person name="Simmons D."/>
            <person name="Thornton R."/>
            <person name="Warren J."/>
            <person name="Weissenberger G."/>
            <person name="Zhang J."/>
            <person name="Zhang L."/>
            <person name="Zhou C."/>
            <person name="Zhu D."/>
            <person name="Muzny D."/>
            <person name="Worley K."/>
            <person name="Gibbs R."/>
        </authorList>
    </citation>
    <scope>NUCLEOTIDE SEQUENCE [LARGE SCALE GENOMIC DNA]</scope>
    <source>
        <strain evidence="1 2">ATCC 43531</strain>
    </source>
</reference>
<name>C4V5A5_9FIRM</name>
<protein>
    <submittedName>
        <fullName evidence="1">Uncharacterized protein</fullName>
    </submittedName>
</protein>
<dbReference type="AlphaFoldDB" id="C4V5A5"/>
<proteinExistence type="predicted"/>
<gene>
    <name evidence="1" type="ORF">HMPREF0908_1699</name>
</gene>
<comment type="caution">
    <text evidence="1">The sequence shown here is derived from an EMBL/GenBank/DDBJ whole genome shotgun (WGS) entry which is preliminary data.</text>
</comment>
<evidence type="ECO:0000313" key="1">
    <source>
        <dbReference type="EMBL" id="EEQ47984.1"/>
    </source>
</evidence>
<keyword evidence="2" id="KW-1185">Reference proteome</keyword>
<dbReference type="STRING" id="638302.HMPREF0908_1699"/>
<dbReference type="Proteomes" id="UP000005309">
    <property type="component" value="Unassembled WGS sequence"/>
</dbReference>